<dbReference type="RefSeq" id="WP_103565072.1">
    <property type="nucleotide sequence ID" value="NZ_MTBP01000003.1"/>
</dbReference>
<evidence type="ECO:0000256" key="2">
    <source>
        <dbReference type="ARBA" id="ARBA00022692"/>
    </source>
</evidence>
<feature type="transmembrane region" description="Helical" evidence="5">
    <location>
        <begin position="146"/>
        <end position="168"/>
    </location>
</feature>
<dbReference type="AlphaFoldDB" id="A0A2P4UEG0"/>
<evidence type="ECO:0000256" key="3">
    <source>
        <dbReference type="ARBA" id="ARBA00022989"/>
    </source>
</evidence>
<keyword evidence="3 5" id="KW-1133">Transmembrane helix</keyword>
<feature type="transmembrane region" description="Helical" evidence="5">
    <location>
        <begin position="363"/>
        <end position="382"/>
    </location>
</feature>
<dbReference type="PROSITE" id="PS50850">
    <property type="entry name" value="MFS"/>
    <property type="match status" value="1"/>
</dbReference>
<keyword evidence="2 5" id="KW-0812">Transmembrane</keyword>
<dbReference type="GO" id="GO:0022857">
    <property type="term" value="F:transmembrane transporter activity"/>
    <property type="evidence" value="ECO:0007669"/>
    <property type="project" value="InterPro"/>
</dbReference>
<name>A0A2P4UEG0_9ACTN</name>
<feature type="transmembrane region" description="Helical" evidence="5">
    <location>
        <begin position="306"/>
        <end position="326"/>
    </location>
</feature>
<evidence type="ECO:0000313" key="7">
    <source>
        <dbReference type="EMBL" id="POM23454.1"/>
    </source>
</evidence>
<feature type="transmembrane region" description="Helical" evidence="5">
    <location>
        <begin position="20"/>
        <end position="45"/>
    </location>
</feature>
<feature type="transmembrane region" description="Helical" evidence="5">
    <location>
        <begin position="205"/>
        <end position="225"/>
    </location>
</feature>
<reference evidence="7 8" key="1">
    <citation type="journal article" date="2017" name="Chemistry">
        <title>Isolation, Biosynthesis and Chemical Modifications of Rubterolones A-F: Rare Tropolone Alkaloids from Actinomadura sp. 5-2.</title>
        <authorList>
            <person name="Guo H."/>
            <person name="Benndorf R."/>
            <person name="Leichnitz D."/>
            <person name="Klassen J.L."/>
            <person name="Vollmers J."/>
            <person name="Gorls H."/>
            <person name="Steinacker M."/>
            <person name="Weigel C."/>
            <person name="Dahse H.M."/>
            <person name="Kaster A.K."/>
            <person name="de Beer Z.W."/>
            <person name="Poulsen M."/>
            <person name="Beemelmanns C."/>
        </authorList>
    </citation>
    <scope>NUCLEOTIDE SEQUENCE [LARGE SCALE GENOMIC DNA]</scope>
    <source>
        <strain evidence="7 8">5-2</strain>
    </source>
</reference>
<comment type="caution">
    <text evidence="7">The sequence shown here is derived from an EMBL/GenBank/DDBJ whole genome shotgun (WGS) entry which is preliminary data.</text>
</comment>
<dbReference type="InterPro" id="IPR036259">
    <property type="entry name" value="MFS_trans_sf"/>
</dbReference>
<dbReference type="GO" id="GO:0005886">
    <property type="term" value="C:plasma membrane"/>
    <property type="evidence" value="ECO:0007669"/>
    <property type="project" value="UniProtKB-SubCell"/>
</dbReference>
<feature type="transmembrane region" description="Helical" evidence="5">
    <location>
        <begin position="57"/>
        <end position="75"/>
    </location>
</feature>
<dbReference type="SUPFAM" id="SSF103473">
    <property type="entry name" value="MFS general substrate transporter"/>
    <property type="match status" value="1"/>
</dbReference>
<dbReference type="Proteomes" id="UP000242367">
    <property type="component" value="Unassembled WGS sequence"/>
</dbReference>
<dbReference type="PANTHER" id="PTHR42718">
    <property type="entry name" value="MAJOR FACILITATOR SUPERFAMILY MULTIDRUG TRANSPORTER MFSC"/>
    <property type="match status" value="1"/>
</dbReference>
<feature type="transmembrane region" description="Helical" evidence="5">
    <location>
        <begin position="87"/>
        <end position="106"/>
    </location>
</feature>
<feature type="transmembrane region" description="Helical" evidence="5">
    <location>
        <begin position="112"/>
        <end position="134"/>
    </location>
</feature>
<keyword evidence="8" id="KW-1185">Reference proteome</keyword>
<protein>
    <submittedName>
        <fullName evidence="7">Multidrug resistance protein stp</fullName>
    </submittedName>
</protein>
<dbReference type="InterPro" id="IPR020846">
    <property type="entry name" value="MFS_dom"/>
</dbReference>
<evidence type="ECO:0000256" key="5">
    <source>
        <dbReference type="SAM" id="Phobius"/>
    </source>
</evidence>
<dbReference type="Gene3D" id="1.20.1250.20">
    <property type="entry name" value="MFS general substrate transporter like domains"/>
    <property type="match status" value="1"/>
</dbReference>
<dbReference type="CDD" id="cd17321">
    <property type="entry name" value="MFS_MMR_MDR_like"/>
    <property type="match status" value="1"/>
</dbReference>
<feature type="transmembrane region" description="Helical" evidence="5">
    <location>
        <begin position="433"/>
        <end position="452"/>
    </location>
</feature>
<accession>A0A2P4UEG0</accession>
<comment type="subcellular location">
    <subcellularLocation>
        <location evidence="1">Cell membrane</location>
        <topology evidence="1">Multi-pass membrane protein</topology>
    </subcellularLocation>
</comment>
<dbReference type="EMBL" id="MTBP01000003">
    <property type="protein sequence ID" value="POM23454.1"/>
    <property type="molecule type" value="Genomic_DNA"/>
</dbReference>
<proteinExistence type="predicted"/>
<evidence type="ECO:0000256" key="1">
    <source>
        <dbReference type="ARBA" id="ARBA00004651"/>
    </source>
</evidence>
<dbReference type="InterPro" id="IPR011701">
    <property type="entry name" value="MFS"/>
</dbReference>
<keyword evidence="4 5" id="KW-0472">Membrane</keyword>
<gene>
    <name evidence="7" type="primary">stp_17</name>
    <name evidence="7" type="ORF">BTM25_46070</name>
</gene>
<feature type="transmembrane region" description="Helical" evidence="5">
    <location>
        <begin position="403"/>
        <end position="427"/>
    </location>
</feature>
<dbReference type="Pfam" id="PF07690">
    <property type="entry name" value="MFS_1"/>
    <property type="match status" value="1"/>
</dbReference>
<sequence>MTTNAEIRAPARTDPRRWRILAVASTAQFLAILDLFAVSAAFPALRDAFGHASLADVSWVLNAYTIVLAALLVPAGRIADDTSRRAAFLLGMALFGLASAACAAAPTLGVLIAARVLQAAAGAVLVPTSLGLALPAFPAREHPTVMGIWTAVAAFGAGCGPVVGGLLLAAGWRWIFLINLPVTAGAILAGRRLLPAAPRRARQRLDPLGAALVLGATAALTAVFVEGPELGYTSPAVVACAAGAVLLGAAGAAHMRRHPNPVIGFDLFRHRTFAVSVSGVFLYYLVFAALLLSATLHLTGTWHYPVVRAALGIAPIPVACLLLSPLSGRIVGRVGARASAVLGGLALAAGSGWWALAAGPHPHYLTVFVPGAVLAGASTALLQPPLFGSAATLPADRLSLGSAVLMMARQISSALGIAVLTAVLGAAPGLAGFRYAWTLMTAVALLAALVCLRRPQS</sequence>
<dbReference type="Gene3D" id="1.20.1720.10">
    <property type="entry name" value="Multidrug resistance protein D"/>
    <property type="match status" value="1"/>
</dbReference>
<evidence type="ECO:0000313" key="8">
    <source>
        <dbReference type="Proteomes" id="UP000242367"/>
    </source>
</evidence>
<feature type="transmembrane region" description="Helical" evidence="5">
    <location>
        <begin position="338"/>
        <end position="357"/>
    </location>
</feature>
<organism evidence="7 8">
    <name type="scientific">Actinomadura rubteroloni</name>
    <dbReference type="NCBI Taxonomy" id="1926885"/>
    <lineage>
        <taxon>Bacteria</taxon>
        <taxon>Bacillati</taxon>
        <taxon>Actinomycetota</taxon>
        <taxon>Actinomycetes</taxon>
        <taxon>Streptosporangiales</taxon>
        <taxon>Thermomonosporaceae</taxon>
        <taxon>Actinomadura</taxon>
    </lineage>
</organism>
<feature type="transmembrane region" description="Helical" evidence="5">
    <location>
        <begin position="273"/>
        <end position="294"/>
    </location>
</feature>
<feature type="transmembrane region" description="Helical" evidence="5">
    <location>
        <begin position="231"/>
        <end position="252"/>
    </location>
</feature>
<feature type="domain" description="Major facilitator superfamily (MFS) profile" evidence="6">
    <location>
        <begin position="20"/>
        <end position="457"/>
    </location>
</feature>
<evidence type="ECO:0000256" key="4">
    <source>
        <dbReference type="ARBA" id="ARBA00023136"/>
    </source>
</evidence>
<feature type="transmembrane region" description="Helical" evidence="5">
    <location>
        <begin position="174"/>
        <end position="193"/>
    </location>
</feature>
<evidence type="ECO:0000259" key="6">
    <source>
        <dbReference type="PROSITE" id="PS50850"/>
    </source>
</evidence>
<dbReference type="PANTHER" id="PTHR42718:SF48">
    <property type="entry name" value="CONSERVED TWO-DOMAIN MEMBRANE PROTEIN-RELATED"/>
    <property type="match status" value="1"/>
</dbReference>